<dbReference type="GO" id="GO:0005737">
    <property type="term" value="C:cytoplasm"/>
    <property type="evidence" value="ECO:0000318"/>
    <property type="project" value="GO_Central"/>
</dbReference>
<evidence type="ECO:0000313" key="5">
    <source>
        <dbReference type="Proteomes" id="UP000009022"/>
    </source>
</evidence>
<dbReference type="KEGG" id="tad:TRIADDRAFT_28706"/>
<dbReference type="SUPFAM" id="SSF47616">
    <property type="entry name" value="GST C-terminal domain-like"/>
    <property type="match status" value="1"/>
</dbReference>
<dbReference type="PhylomeDB" id="B3S446"/>
<dbReference type="CDD" id="cd03193">
    <property type="entry name" value="GST_C_Metaxin"/>
    <property type="match status" value="1"/>
</dbReference>
<dbReference type="Pfam" id="PF17171">
    <property type="entry name" value="GST_C_6"/>
    <property type="match status" value="1"/>
</dbReference>
<dbReference type="PANTHER" id="PTHR12289:SF41">
    <property type="entry name" value="FAILED AXON CONNECTIONS-RELATED"/>
    <property type="match status" value="1"/>
</dbReference>
<evidence type="ECO:0000256" key="1">
    <source>
        <dbReference type="ARBA" id="ARBA00006475"/>
    </source>
</evidence>
<dbReference type="OMA" id="ENTFRTW"/>
<dbReference type="InterPro" id="IPR033468">
    <property type="entry name" value="Metaxin_GST"/>
</dbReference>
<proteinExistence type="inferred from homology"/>
<dbReference type="OrthoDB" id="5809458at2759"/>
<name>B3S446_TRIAD</name>
<dbReference type="InterPro" id="IPR012336">
    <property type="entry name" value="Thioredoxin-like_fold"/>
</dbReference>
<dbReference type="InterPro" id="IPR036282">
    <property type="entry name" value="Glutathione-S-Trfase_C_sf"/>
</dbReference>
<protein>
    <recommendedName>
        <fullName evidence="6">GST N-terminal domain-containing protein</fullName>
    </recommendedName>
</protein>
<dbReference type="PANTHER" id="PTHR12289">
    <property type="entry name" value="METAXIN RELATED"/>
    <property type="match status" value="1"/>
</dbReference>
<evidence type="ECO:0000259" key="3">
    <source>
        <dbReference type="Pfam" id="PF17172"/>
    </source>
</evidence>
<dbReference type="GeneID" id="6756332"/>
<feature type="domain" description="Metaxin glutathione S-transferase" evidence="2">
    <location>
        <begin position="171"/>
        <end position="234"/>
    </location>
</feature>
<dbReference type="RefSeq" id="XP_002114941.1">
    <property type="nucleotide sequence ID" value="XM_002114905.1"/>
</dbReference>
<dbReference type="SFLD" id="SFLDS00019">
    <property type="entry name" value="Glutathione_Transferase_(cytos"/>
    <property type="match status" value="1"/>
</dbReference>
<dbReference type="Proteomes" id="UP000009022">
    <property type="component" value="Unassembled WGS sequence"/>
</dbReference>
<reference evidence="4 5" key="1">
    <citation type="journal article" date="2008" name="Nature">
        <title>The Trichoplax genome and the nature of placozoans.</title>
        <authorList>
            <person name="Srivastava M."/>
            <person name="Begovic E."/>
            <person name="Chapman J."/>
            <person name="Putnam N.H."/>
            <person name="Hellsten U."/>
            <person name="Kawashima T."/>
            <person name="Kuo A."/>
            <person name="Mitros T."/>
            <person name="Salamov A."/>
            <person name="Carpenter M.L."/>
            <person name="Signorovitch A.Y."/>
            <person name="Moreno M.A."/>
            <person name="Kamm K."/>
            <person name="Grimwood J."/>
            <person name="Schmutz J."/>
            <person name="Shapiro H."/>
            <person name="Grigoriev I.V."/>
            <person name="Buss L.W."/>
            <person name="Schierwater B."/>
            <person name="Dellaporta S.L."/>
            <person name="Rokhsar D.S."/>
        </authorList>
    </citation>
    <scope>NUCLEOTIDE SEQUENCE [LARGE SCALE GENOMIC DNA]</scope>
    <source>
        <strain evidence="4 5">Grell-BS-1999</strain>
    </source>
</reference>
<evidence type="ECO:0000259" key="2">
    <source>
        <dbReference type="Pfam" id="PF17171"/>
    </source>
</evidence>
<dbReference type="SUPFAM" id="SSF52833">
    <property type="entry name" value="Thioredoxin-like"/>
    <property type="match status" value="1"/>
</dbReference>
<accession>B3S446</accession>
<feature type="domain" description="Thioredoxin-like fold" evidence="3">
    <location>
        <begin position="29"/>
        <end position="116"/>
    </location>
</feature>
<dbReference type="InParanoid" id="B3S446"/>
<dbReference type="SFLD" id="SFLDG01200">
    <property type="entry name" value="SUF1.1"/>
    <property type="match status" value="1"/>
</dbReference>
<dbReference type="InterPro" id="IPR026928">
    <property type="entry name" value="FAX/IsoI-like"/>
</dbReference>
<dbReference type="Pfam" id="PF17172">
    <property type="entry name" value="GST_N_4"/>
    <property type="match status" value="1"/>
</dbReference>
<dbReference type="Gene3D" id="1.20.1050.10">
    <property type="match status" value="1"/>
</dbReference>
<evidence type="ECO:0000313" key="4">
    <source>
        <dbReference type="EMBL" id="EDV22397.1"/>
    </source>
</evidence>
<dbReference type="eggNOG" id="KOG4244">
    <property type="taxonomic scope" value="Eukaryota"/>
</dbReference>
<dbReference type="CTD" id="6756332"/>
<dbReference type="FunCoup" id="B3S446">
    <property type="interactions" value="1208"/>
</dbReference>
<keyword evidence="5" id="KW-1185">Reference proteome</keyword>
<comment type="similarity">
    <text evidence="1">Belongs to the FAX family.</text>
</comment>
<dbReference type="SFLD" id="SFLDG01180">
    <property type="entry name" value="SUF1"/>
    <property type="match status" value="1"/>
</dbReference>
<dbReference type="EMBL" id="DS985249">
    <property type="protein sequence ID" value="EDV22397.1"/>
    <property type="molecule type" value="Genomic_DNA"/>
</dbReference>
<dbReference type="InterPro" id="IPR040079">
    <property type="entry name" value="Glutathione_S-Trfase"/>
</dbReference>
<evidence type="ECO:0008006" key="6">
    <source>
        <dbReference type="Google" id="ProtNLM"/>
    </source>
</evidence>
<dbReference type="HOGENOM" id="CLU_044137_1_2_1"/>
<dbReference type="InterPro" id="IPR036249">
    <property type="entry name" value="Thioredoxin-like_sf"/>
</dbReference>
<organism evidence="4 5">
    <name type="scientific">Trichoplax adhaerens</name>
    <name type="common">Trichoplax reptans</name>
    <dbReference type="NCBI Taxonomy" id="10228"/>
    <lineage>
        <taxon>Eukaryota</taxon>
        <taxon>Metazoa</taxon>
        <taxon>Placozoa</taxon>
        <taxon>Uniplacotomia</taxon>
        <taxon>Trichoplacea</taxon>
        <taxon>Trichoplacidae</taxon>
        <taxon>Trichoplax</taxon>
    </lineage>
</organism>
<dbReference type="InterPro" id="IPR050931">
    <property type="entry name" value="Mito_Protein_Transport_Metaxin"/>
</dbReference>
<dbReference type="AlphaFoldDB" id="B3S446"/>
<gene>
    <name evidence="4" type="ORF">TRIADDRAFT_28706</name>
</gene>
<sequence>MSSSNDKVDKDTVVVYQFIQGLTAPSLSPFVLKLETYLRMAKLNYVCDYGGKVSKKGKIPWIAIDGKEIADSAFCVQYLNKRFNIDLDSHLNESQKAIAHAYIKMLEENTFWAVIVQTRAIENFPWALNEFNVPKYLKVPAKLTFRRKVTKAMWGHGIGRHSQEEIHDIGNNDLRACSSFLADKKFFMGDQPSFIDAVMFGFLGEIVYALPPDCWYARLVDNEFKNLKAYCDRMKEEYWPDWDSKLRSPKAN</sequence>